<dbReference type="SUPFAM" id="SSF49899">
    <property type="entry name" value="Concanavalin A-like lectins/glucanases"/>
    <property type="match status" value="1"/>
</dbReference>
<evidence type="ECO:0000256" key="5">
    <source>
        <dbReference type="PIRSR" id="PIRSR606710-2"/>
    </source>
</evidence>
<sequence>MKYKNPIITGYNPDPSICRVGEDYYIVNSTFEYFPGVPIYHSKNLVNWELKGYCLTEENQLWLKGCHPSGGIYAPTLRYHNGTFFMVTTNVSGKGNFIVHTDDIEKKWSEPVWVDQGGIDPSLLFDDDGKVYFVSTNRDENGKAAMFLCEVNPFTGERLTESVVISRGCGGRYPEGPHMYKWFGKYYLMLAEGGTEYGHMETMLRADNPYGPYEECPFNPILTHRDDMREEIYCTGHADMMQDHNGNWWLVCLGIRPCQEKSNRVLLHNLGRETFLAPVKWTEDGWPVVGENGLISLEMEGPLPGNVPELVNRNFYDDFSGNKFDLHYNFLRNPHMENYILNGNKELLLKGTEITLNQVDSPTWIGIRQKGFETVSTVNVSIPKAIQGMRAGLTAFYNDSYHYEIYLTVESNVYKICVAKHVHDIFTVTSSIEIPRADNINLQMISDKTYYRFSYSLDGKNYIEIGSGLVVGLCTESTKVMTFTGTYIGLFAENGPGIFKDFDVKVMD</sequence>
<dbReference type="RefSeq" id="WP_161838410.1">
    <property type="nucleotide sequence ID" value="NZ_CP048000.1"/>
</dbReference>
<dbReference type="PANTHER" id="PTHR42812:SF12">
    <property type="entry name" value="BETA-XYLOSIDASE-RELATED"/>
    <property type="match status" value="1"/>
</dbReference>
<evidence type="ECO:0000259" key="7">
    <source>
        <dbReference type="Pfam" id="PF17851"/>
    </source>
</evidence>
<dbReference type="Pfam" id="PF04616">
    <property type="entry name" value="Glyco_hydro_43"/>
    <property type="match status" value="1"/>
</dbReference>
<evidence type="ECO:0000256" key="6">
    <source>
        <dbReference type="RuleBase" id="RU361187"/>
    </source>
</evidence>
<name>A0A6P1TPN3_9FIRM</name>
<dbReference type="Pfam" id="PF17851">
    <property type="entry name" value="GH43_C2"/>
    <property type="match status" value="1"/>
</dbReference>
<evidence type="ECO:0000256" key="3">
    <source>
        <dbReference type="ARBA" id="ARBA00023295"/>
    </source>
</evidence>
<dbReference type="Proteomes" id="UP000464314">
    <property type="component" value="Chromosome"/>
</dbReference>
<feature type="site" description="Important for catalytic activity, responsible for pKa modulation of the active site Glu and correct orientation of both the proton donor and substrate" evidence="5">
    <location>
        <position position="120"/>
    </location>
</feature>
<dbReference type="SUPFAM" id="SSF75005">
    <property type="entry name" value="Arabinanase/levansucrase/invertase"/>
    <property type="match status" value="1"/>
</dbReference>
<dbReference type="EMBL" id="CP048000">
    <property type="protein sequence ID" value="QHQ61585.1"/>
    <property type="molecule type" value="Genomic_DNA"/>
</dbReference>
<evidence type="ECO:0000256" key="2">
    <source>
        <dbReference type="ARBA" id="ARBA00022801"/>
    </source>
</evidence>
<feature type="active site" description="Proton donor" evidence="4">
    <location>
        <position position="175"/>
    </location>
</feature>
<evidence type="ECO:0000313" key="9">
    <source>
        <dbReference type="Proteomes" id="UP000464314"/>
    </source>
</evidence>
<reference evidence="8 9" key="1">
    <citation type="submission" date="2020-01" db="EMBL/GenBank/DDBJ databases">
        <title>Genome analysis of Anaerocolumna sp. CBA3638.</title>
        <authorList>
            <person name="Kim J."/>
            <person name="Roh S.W."/>
        </authorList>
    </citation>
    <scope>NUCLEOTIDE SEQUENCE [LARGE SCALE GENOMIC DNA]</scope>
    <source>
        <strain evidence="8 9">CBA3638</strain>
    </source>
</reference>
<evidence type="ECO:0000256" key="4">
    <source>
        <dbReference type="PIRSR" id="PIRSR606710-1"/>
    </source>
</evidence>
<dbReference type="Gene3D" id="2.115.10.20">
    <property type="entry name" value="Glycosyl hydrolase domain, family 43"/>
    <property type="match status" value="1"/>
</dbReference>
<evidence type="ECO:0000256" key="1">
    <source>
        <dbReference type="ARBA" id="ARBA00009865"/>
    </source>
</evidence>
<dbReference type="InterPro" id="IPR006710">
    <property type="entry name" value="Glyco_hydro_43"/>
</dbReference>
<feature type="domain" description="Beta-xylosidase C-terminal Concanavalin A-like" evidence="7">
    <location>
        <begin position="317"/>
        <end position="494"/>
    </location>
</feature>
<keyword evidence="9" id="KW-1185">Reference proteome</keyword>
<gene>
    <name evidence="8" type="ORF">Ana3638_13040</name>
</gene>
<keyword evidence="2 6" id="KW-0378">Hydrolase</keyword>
<evidence type="ECO:0000313" key="8">
    <source>
        <dbReference type="EMBL" id="QHQ61585.1"/>
    </source>
</evidence>
<dbReference type="CDD" id="cd18617">
    <property type="entry name" value="GH43_XynB-like"/>
    <property type="match status" value="1"/>
</dbReference>
<dbReference type="PANTHER" id="PTHR42812">
    <property type="entry name" value="BETA-XYLOSIDASE"/>
    <property type="match status" value="1"/>
</dbReference>
<keyword evidence="3 6" id="KW-0326">Glycosidase</keyword>
<dbReference type="InterPro" id="IPR041542">
    <property type="entry name" value="GH43_C2"/>
</dbReference>
<dbReference type="AlphaFoldDB" id="A0A6P1TPN3"/>
<dbReference type="GO" id="GO:0004553">
    <property type="term" value="F:hydrolase activity, hydrolyzing O-glycosyl compounds"/>
    <property type="evidence" value="ECO:0007669"/>
    <property type="project" value="InterPro"/>
</dbReference>
<dbReference type="InterPro" id="IPR023296">
    <property type="entry name" value="Glyco_hydro_beta-prop_sf"/>
</dbReference>
<dbReference type="KEGG" id="anr:Ana3638_13040"/>
<dbReference type="InterPro" id="IPR051795">
    <property type="entry name" value="Glycosyl_Hydrlase_43"/>
</dbReference>
<comment type="similarity">
    <text evidence="1 6">Belongs to the glycosyl hydrolase 43 family.</text>
</comment>
<feature type="active site" description="Proton acceptor" evidence="4">
    <location>
        <position position="14"/>
    </location>
</feature>
<organism evidence="8 9">
    <name type="scientific">Anaerocolumna sedimenticola</name>
    <dbReference type="NCBI Taxonomy" id="2696063"/>
    <lineage>
        <taxon>Bacteria</taxon>
        <taxon>Bacillati</taxon>
        <taxon>Bacillota</taxon>
        <taxon>Clostridia</taxon>
        <taxon>Lachnospirales</taxon>
        <taxon>Lachnospiraceae</taxon>
        <taxon>Anaerocolumna</taxon>
    </lineage>
</organism>
<proteinExistence type="inferred from homology"/>
<protein>
    <submittedName>
        <fullName evidence="8">Family 43 glycosylhydrolase</fullName>
    </submittedName>
</protein>
<dbReference type="Gene3D" id="2.60.120.200">
    <property type="match status" value="1"/>
</dbReference>
<accession>A0A6P1TPN3</accession>
<dbReference type="GO" id="GO:0005975">
    <property type="term" value="P:carbohydrate metabolic process"/>
    <property type="evidence" value="ECO:0007669"/>
    <property type="project" value="InterPro"/>
</dbReference>
<dbReference type="InterPro" id="IPR013320">
    <property type="entry name" value="ConA-like_dom_sf"/>
</dbReference>